<proteinExistence type="predicted"/>
<dbReference type="OrthoDB" id="4714724at2"/>
<reference evidence="1 2" key="1">
    <citation type="submission" date="2015-10" db="EMBL/GenBank/DDBJ databases">
        <title>Mycobacterium gordonae draft genome assembly.</title>
        <authorList>
            <person name="Ustinova V."/>
            <person name="Smirnova T."/>
            <person name="Blagodatskikh K."/>
            <person name="Varlamov D."/>
            <person name="Larionova E."/>
            <person name="Chernousova L."/>
        </authorList>
    </citation>
    <scope>NUCLEOTIDE SEQUENCE [LARGE SCALE GENOMIC DNA]</scope>
    <source>
        <strain evidence="1 2">CTRI 14-8773</strain>
    </source>
</reference>
<evidence type="ECO:0000313" key="2">
    <source>
        <dbReference type="Proteomes" id="UP000051677"/>
    </source>
</evidence>
<comment type="caution">
    <text evidence="1">The sequence shown here is derived from an EMBL/GenBank/DDBJ whole genome shotgun (WGS) entry which is preliminary data.</text>
</comment>
<gene>
    <name evidence="1" type="ORF">AO501_10545</name>
</gene>
<evidence type="ECO:0000313" key="1">
    <source>
        <dbReference type="EMBL" id="KQH76620.1"/>
    </source>
</evidence>
<dbReference type="Proteomes" id="UP000051677">
    <property type="component" value="Unassembled WGS sequence"/>
</dbReference>
<accession>A0A0Q2X5P0</accession>
<sequence>MEISEFEHAFNLCDEAAGRIAEQAYGITRIAAHNHGDIALTTVHERTTTGGHRLILLATDDHGQLAAVEATTPDLRTRPVTRILKVRAGDLTFHALPTNTWAWSATAAGHTYRLAGATGDELLDADDPLWTTTIDDRRPIDYDALDDAIEHLLDHHNRHAA</sequence>
<dbReference type="EMBL" id="LKTM01000348">
    <property type="protein sequence ID" value="KQH76620.1"/>
    <property type="molecule type" value="Genomic_DNA"/>
</dbReference>
<name>A0A0Q2X5P0_MYCGO</name>
<dbReference type="AlphaFoldDB" id="A0A0Q2X5P0"/>
<organism evidence="1 2">
    <name type="scientific">Mycobacterium gordonae</name>
    <dbReference type="NCBI Taxonomy" id="1778"/>
    <lineage>
        <taxon>Bacteria</taxon>
        <taxon>Bacillati</taxon>
        <taxon>Actinomycetota</taxon>
        <taxon>Actinomycetes</taxon>
        <taxon>Mycobacteriales</taxon>
        <taxon>Mycobacteriaceae</taxon>
        <taxon>Mycobacterium</taxon>
    </lineage>
</organism>
<protein>
    <submittedName>
        <fullName evidence="1">Uncharacterized protein</fullName>
    </submittedName>
</protein>